<evidence type="ECO:0000256" key="1">
    <source>
        <dbReference type="ARBA" id="ARBA00004236"/>
    </source>
</evidence>
<comment type="subcellular location">
    <subcellularLocation>
        <location evidence="1">Cell membrane</location>
    </subcellularLocation>
</comment>
<evidence type="ECO:0000313" key="8">
    <source>
        <dbReference type="Proteomes" id="UP000095621"/>
    </source>
</evidence>
<name>A0A174YTD7_9FIRM</name>
<keyword evidence="2" id="KW-1003">Cell membrane</keyword>
<dbReference type="EMBL" id="CZBU01000003">
    <property type="protein sequence ID" value="CUQ76807.1"/>
    <property type="molecule type" value="Genomic_DNA"/>
</dbReference>
<keyword evidence="3 6" id="KW-0812">Transmembrane</keyword>
<keyword evidence="7" id="KW-0282">Flagellum</keyword>
<protein>
    <submittedName>
        <fullName evidence="7">Flagellar biosynthetic protein FliO</fullName>
    </submittedName>
</protein>
<evidence type="ECO:0000256" key="3">
    <source>
        <dbReference type="ARBA" id="ARBA00022692"/>
    </source>
</evidence>
<dbReference type="Proteomes" id="UP000095621">
    <property type="component" value="Unassembled WGS sequence"/>
</dbReference>
<dbReference type="GO" id="GO:0044781">
    <property type="term" value="P:bacterial-type flagellum organization"/>
    <property type="evidence" value="ECO:0007669"/>
    <property type="project" value="InterPro"/>
</dbReference>
<dbReference type="RefSeq" id="WP_242865578.1">
    <property type="nucleotide sequence ID" value="NZ_CZBU01000003.1"/>
</dbReference>
<proteinExistence type="predicted"/>
<evidence type="ECO:0000256" key="4">
    <source>
        <dbReference type="ARBA" id="ARBA00022989"/>
    </source>
</evidence>
<keyword evidence="7" id="KW-0966">Cell projection</keyword>
<accession>A0A174YTD7</accession>
<evidence type="ECO:0000256" key="6">
    <source>
        <dbReference type="SAM" id="Phobius"/>
    </source>
</evidence>
<dbReference type="InterPro" id="IPR022781">
    <property type="entry name" value="Flagellar_biosynth_FliO"/>
</dbReference>
<reference evidence="7 8" key="1">
    <citation type="submission" date="2015-09" db="EMBL/GenBank/DDBJ databases">
        <authorList>
            <consortium name="Pathogen Informatics"/>
        </authorList>
    </citation>
    <scope>NUCLEOTIDE SEQUENCE [LARGE SCALE GENOMIC DNA]</scope>
    <source>
        <strain evidence="7 8">2789STDY5834875</strain>
    </source>
</reference>
<dbReference type="AlphaFoldDB" id="A0A174YTD7"/>
<evidence type="ECO:0000256" key="2">
    <source>
        <dbReference type="ARBA" id="ARBA00022475"/>
    </source>
</evidence>
<keyword evidence="5 6" id="KW-0472">Membrane</keyword>
<organism evidence="7 8">
    <name type="scientific">Lachnospira eligens</name>
    <dbReference type="NCBI Taxonomy" id="39485"/>
    <lineage>
        <taxon>Bacteria</taxon>
        <taxon>Bacillati</taxon>
        <taxon>Bacillota</taxon>
        <taxon>Clostridia</taxon>
        <taxon>Lachnospirales</taxon>
        <taxon>Lachnospiraceae</taxon>
        <taxon>Lachnospira</taxon>
    </lineage>
</organism>
<keyword evidence="7" id="KW-0969">Cilium</keyword>
<dbReference type="Pfam" id="PF04347">
    <property type="entry name" value="FliO"/>
    <property type="match status" value="1"/>
</dbReference>
<gene>
    <name evidence="7" type="ORF">ERS852490_01260</name>
</gene>
<dbReference type="GO" id="GO:0016020">
    <property type="term" value="C:membrane"/>
    <property type="evidence" value="ECO:0007669"/>
    <property type="project" value="InterPro"/>
</dbReference>
<feature type="transmembrane region" description="Helical" evidence="6">
    <location>
        <begin position="13"/>
        <end position="35"/>
    </location>
</feature>
<sequence>MVALAGLNSRWEAFAQLLTLLVVFIFVLALTYFATRWAGNMQKTKMAGRNIQILETMRVSNTKYIQIIKIGSKCFAVAVCKDTMTYLCEINEQELTYLSESKTINTDGFKAILEKFKKDKPDN</sequence>
<keyword evidence="4 6" id="KW-1133">Transmembrane helix</keyword>
<evidence type="ECO:0000256" key="5">
    <source>
        <dbReference type="ARBA" id="ARBA00023136"/>
    </source>
</evidence>
<evidence type="ECO:0000313" key="7">
    <source>
        <dbReference type="EMBL" id="CUQ76807.1"/>
    </source>
</evidence>